<reference evidence="1 2" key="1">
    <citation type="journal article" date="2019" name="Nat. Med.">
        <title>A library of human gut bacterial isolates paired with longitudinal multiomics data enables mechanistic microbiome research.</title>
        <authorList>
            <person name="Poyet M."/>
            <person name="Groussin M."/>
            <person name="Gibbons S.M."/>
            <person name="Avila-Pacheco J."/>
            <person name="Jiang X."/>
            <person name="Kearney S.M."/>
            <person name="Perrotta A.R."/>
            <person name="Berdy B."/>
            <person name="Zhao S."/>
            <person name="Lieberman T.D."/>
            <person name="Swanson P.K."/>
            <person name="Smith M."/>
            <person name="Roesemann S."/>
            <person name="Alexander J.E."/>
            <person name="Rich S.A."/>
            <person name="Livny J."/>
            <person name="Vlamakis H."/>
            <person name="Clish C."/>
            <person name="Bullock K."/>
            <person name="Deik A."/>
            <person name="Scott J."/>
            <person name="Pierce K.A."/>
            <person name="Xavier R.J."/>
            <person name="Alm E.J."/>
        </authorList>
    </citation>
    <scope>NUCLEOTIDE SEQUENCE [LARGE SCALE GENOMIC DNA]</scope>
    <source>
        <strain evidence="1 2">BIOML-A7</strain>
    </source>
</reference>
<organism evidence="1 2">
    <name type="scientific">Bacteroides cellulosilyticus</name>
    <dbReference type="NCBI Taxonomy" id="246787"/>
    <lineage>
        <taxon>Bacteria</taxon>
        <taxon>Pseudomonadati</taxon>
        <taxon>Bacteroidota</taxon>
        <taxon>Bacteroidia</taxon>
        <taxon>Bacteroidales</taxon>
        <taxon>Bacteroidaceae</taxon>
        <taxon>Bacteroides</taxon>
    </lineage>
</organism>
<proteinExistence type="predicted"/>
<sequence>MNYRNIVKSRNLRIRILSHLGWVPDGIMLRIQYWLQTGRKLDLKHPKRFTEKLQLYKIKYRNLDMLRCTDKYEVRNYIKEKGMGEYLIPLIGIFDTVKEIDFNALPRQFVAKTTDGGGGNQILICKDKSKLWEADFCELLNRWMSMPQKSKPSGREWAYENHYPRRILIEQLIGGEEIADLPDYKFYCFDGKPHYCQLIQNRSIEETIDFYDMQWNHMPFYGLNPAVKPAVNPAVKPRQFEEMKQIAEKLSKDYPFVRVDLYSVNQSIFFGELTFYPASGYGHFTPDEWDFHLGELLHGIF</sequence>
<comment type="caution">
    <text evidence="1">The sequence shown here is derived from an EMBL/GenBank/DDBJ whole genome shotgun (WGS) entry which is preliminary data.</text>
</comment>
<evidence type="ECO:0000313" key="2">
    <source>
        <dbReference type="Proteomes" id="UP000325055"/>
    </source>
</evidence>
<dbReference type="Gene3D" id="3.30.470.20">
    <property type="entry name" value="ATP-grasp fold, B domain"/>
    <property type="match status" value="1"/>
</dbReference>
<dbReference type="InterPro" id="IPR029465">
    <property type="entry name" value="ATPgrasp_TupA"/>
</dbReference>
<evidence type="ECO:0000313" key="1">
    <source>
        <dbReference type="EMBL" id="KAA5403984.1"/>
    </source>
</evidence>
<accession>A0A5M6A5Z3</accession>
<gene>
    <name evidence="1" type="ORF">F2Y86_22325</name>
</gene>
<dbReference type="Pfam" id="PF14305">
    <property type="entry name" value="ATPgrasp_TupA"/>
    <property type="match status" value="1"/>
</dbReference>
<dbReference type="SUPFAM" id="SSF56059">
    <property type="entry name" value="Glutathione synthetase ATP-binding domain-like"/>
    <property type="match status" value="1"/>
</dbReference>
<dbReference type="RefSeq" id="WP_149950473.1">
    <property type="nucleotide sequence ID" value="NZ_JADPGB010000208.1"/>
</dbReference>
<protein>
    <submittedName>
        <fullName evidence="1">Carbonic anhydrase</fullName>
    </submittedName>
</protein>
<name>A0A5M6A5Z3_9BACE</name>
<dbReference type="Proteomes" id="UP000325055">
    <property type="component" value="Unassembled WGS sequence"/>
</dbReference>
<dbReference type="EMBL" id="VVYW01000024">
    <property type="protein sequence ID" value="KAA5403984.1"/>
    <property type="molecule type" value="Genomic_DNA"/>
</dbReference>
<dbReference type="AlphaFoldDB" id="A0A5M6A5Z3"/>